<dbReference type="EMBL" id="JANPWB010000002">
    <property type="protein sequence ID" value="KAJ1211192.1"/>
    <property type="molecule type" value="Genomic_DNA"/>
</dbReference>
<comment type="caution">
    <text evidence="1">The sequence shown here is derived from an EMBL/GenBank/DDBJ whole genome shotgun (WGS) entry which is preliminary data.</text>
</comment>
<evidence type="ECO:0000313" key="1">
    <source>
        <dbReference type="EMBL" id="KAJ1211192.1"/>
    </source>
</evidence>
<organism evidence="1 2">
    <name type="scientific">Pleurodeles waltl</name>
    <name type="common">Iberian ribbed newt</name>
    <dbReference type="NCBI Taxonomy" id="8319"/>
    <lineage>
        <taxon>Eukaryota</taxon>
        <taxon>Metazoa</taxon>
        <taxon>Chordata</taxon>
        <taxon>Craniata</taxon>
        <taxon>Vertebrata</taxon>
        <taxon>Euteleostomi</taxon>
        <taxon>Amphibia</taxon>
        <taxon>Batrachia</taxon>
        <taxon>Caudata</taxon>
        <taxon>Salamandroidea</taxon>
        <taxon>Salamandridae</taxon>
        <taxon>Pleurodelinae</taxon>
        <taxon>Pleurodeles</taxon>
    </lineage>
</organism>
<protein>
    <submittedName>
        <fullName evidence="1">Uncharacterized protein</fullName>
    </submittedName>
</protein>
<accession>A0AAV7WB46</accession>
<gene>
    <name evidence="1" type="ORF">NDU88_006553</name>
</gene>
<keyword evidence="2" id="KW-1185">Reference proteome</keyword>
<reference evidence="1" key="1">
    <citation type="journal article" date="2022" name="bioRxiv">
        <title>Sequencing and chromosome-scale assembly of the giantPleurodeles waltlgenome.</title>
        <authorList>
            <person name="Brown T."/>
            <person name="Elewa A."/>
            <person name="Iarovenko S."/>
            <person name="Subramanian E."/>
            <person name="Araus A.J."/>
            <person name="Petzold A."/>
            <person name="Susuki M."/>
            <person name="Suzuki K.-i.T."/>
            <person name="Hayashi T."/>
            <person name="Toyoda A."/>
            <person name="Oliveira C."/>
            <person name="Osipova E."/>
            <person name="Leigh N.D."/>
            <person name="Simon A."/>
            <person name="Yun M.H."/>
        </authorList>
    </citation>
    <scope>NUCLEOTIDE SEQUENCE</scope>
    <source>
        <strain evidence="1">20211129_DDA</strain>
        <tissue evidence="1">Liver</tissue>
    </source>
</reference>
<proteinExistence type="predicted"/>
<dbReference type="Proteomes" id="UP001066276">
    <property type="component" value="Chromosome 1_2"/>
</dbReference>
<sequence length="85" mass="9437">MECVCVSKNDNCSNRPVIDTGIKSDQVFTHSHQKLQLSRCRLGSTVRTDRETRCGALEGDLCLVWNDGALSSCKEINEKGHNLLT</sequence>
<name>A0AAV7WB46_PLEWA</name>
<dbReference type="AlphaFoldDB" id="A0AAV7WB46"/>
<evidence type="ECO:0000313" key="2">
    <source>
        <dbReference type="Proteomes" id="UP001066276"/>
    </source>
</evidence>